<evidence type="ECO:0000256" key="6">
    <source>
        <dbReference type="ARBA" id="ARBA00022989"/>
    </source>
</evidence>
<evidence type="ECO:0000256" key="2">
    <source>
        <dbReference type="ARBA" id="ARBA00006375"/>
    </source>
</evidence>
<dbReference type="GO" id="GO:0005469">
    <property type="term" value="F:succinate:fumarate antiporter activity"/>
    <property type="evidence" value="ECO:0007669"/>
    <property type="project" value="TreeGrafter"/>
</dbReference>
<feature type="repeat" description="Solcar" evidence="9">
    <location>
        <begin position="110"/>
        <end position="206"/>
    </location>
</feature>
<dbReference type="Gene3D" id="1.50.40.10">
    <property type="entry name" value="Mitochondrial carrier domain"/>
    <property type="match status" value="1"/>
</dbReference>
<keyword evidence="4 9" id="KW-0812">Transmembrane</keyword>
<evidence type="ECO:0000256" key="3">
    <source>
        <dbReference type="ARBA" id="ARBA00022448"/>
    </source>
</evidence>
<evidence type="ECO:0000313" key="11">
    <source>
        <dbReference type="EMBL" id="KAF1796572.1"/>
    </source>
</evidence>
<dbReference type="InterPro" id="IPR049563">
    <property type="entry name" value="TXTP-like"/>
</dbReference>
<dbReference type="AlphaFoldDB" id="A0A8H4B6D1"/>
<gene>
    <name evidence="11" type="ORF">FB192DRAFT_1405168</name>
</gene>
<organism evidence="11 12">
    <name type="scientific">Mucor circinelloides f. lusitanicus</name>
    <name type="common">Mucor racemosus var. lusitanicus</name>
    <dbReference type="NCBI Taxonomy" id="29924"/>
    <lineage>
        <taxon>Eukaryota</taxon>
        <taxon>Fungi</taxon>
        <taxon>Fungi incertae sedis</taxon>
        <taxon>Mucoromycota</taxon>
        <taxon>Mucoromycotina</taxon>
        <taxon>Mucoromycetes</taxon>
        <taxon>Mucorales</taxon>
        <taxon>Mucorineae</taxon>
        <taxon>Mucoraceae</taxon>
        <taxon>Mucor</taxon>
    </lineage>
</organism>
<proteinExistence type="inferred from homology"/>
<protein>
    <submittedName>
        <fullName evidence="11">Mitochondrial carrier domain-containing protein</fullName>
    </submittedName>
</protein>
<sequence>MSSSTDNSKSASKPKANVLNSTLAGAGAGTIEILLMQPTDVIKTRFQSVTAASHYKDGIFKAFSSVFKEEGFSAFYRGTIPVLCIVGPRISLQYMGLAFYKPIFEKFEERNILPAHSSAGLAGVCTGITQAVTLVTPLEMIKVRQQTEMVLNKGQKRKYHGLINTASIIVRQEGFAALYSGLMATVARQSWGLFVKFSAYIEIKAMFERSSGSTDGTLQPWQHMVSGGMANVLVGVLNSPPDVVKTRMQDAGRSYTSTWDCMKSMLRNEGPTSFFRGSWLRIIRIAPGGAIQFACYEQILSWLNSRQKDVNI</sequence>
<evidence type="ECO:0000256" key="5">
    <source>
        <dbReference type="ARBA" id="ARBA00022737"/>
    </source>
</evidence>
<dbReference type="Proteomes" id="UP000469890">
    <property type="component" value="Unassembled WGS sequence"/>
</dbReference>
<dbReference type="SUPFAM" id="SSF103506">
    <property type="entry name" value="Mitochondrial carrier"/>
    <property type="match status" value="1"/>
</dbReference>
<evidence type="ECO:0000256" key="10">
    <source>
        <dbReference type="RuleBase" id="RU000488"/>
    </source>
</evidence>
<evidence type="ECO:0000313" key="12">
    <source>
        <dbReference type="Proteomes" id="UP000469890"/>
    </source>
</evidence>
<dbReference type="GO" id="GO:0031966">
    <property type="term" value="C:mitochondrial membrane"/>
    <property type="evidence" value="ECO:0007669"/>
    <property type="project" value="UniProtKB-SubCell"/>
</dbReference>
<dbReference type="Pfam" id="PF00153">
    <property type="entry name" value="Mito_carr"/>
    <property type="match status" value="3"/>
</dbReference>
<dbReference type="PROSITE" id="PS50920">
    <property type="entry name" value="SOLCAR"/>
    <property type="match status" value="3"/>
</dbReference>
<dbReference type="InterPro" id="IPR023395">
    <property type="entry name" value="MCP_dom_sf"/>
</dbReference>
<evidence type="ECO:0000256" key="9">
    <source>
        <dbReference type="PROSITE-ProRule" id="PRU00282"/>
    </source>
</evidence>
<evidence type="ECO:0000256" key="8">
    <source>
        <dbReference type="ARBA" id="ARBA00023136"/>
    </source>
</evidence>
<accession>A0A8H4B6D1</accession>
<keyword evidence="8 9" id="KW-0472">Membrane</keyword>
<reference evidence="11 12" key="1">
    <citation type="submission" date="2019-09" db="EMBL/GenBank/DDBJ databases">
        <authorList>
            <consortium name="DOE Joint Genome Institute"/>
            <person name="Mondo S.J."/>
            <person name="Navarro-Mendoza M.I."/>
            <person name="Perez-Arques C."/>
            <person name="Panchal S."/>
            <person name="Nicolas F.E."/>
            <person name="Ganguly P."/>
            <person name="Pangilinan J."/>
            <person name="Grigoriev I."/>
            <person name="Heitman J."/>
            <person name="Sanya K."/>
            <person name="Garre V."/>
        </authorList>
    </citation>
    <scope>NUCLEOTIDE SEQUENCE [LARGE SCALE GENOMIC DNA]</scope>
    <source>
        <strain evidence="11 12">MU402</strain>
    </source>
</reference>
<keyword evidence="5" id="KW-0677">Repeat</keyword>
<evidence type="ECO:0000256" key="7">
    <source>
        <dbReference type="ARBA" id="ARBA00023128"/>
    </source>
</evidence>
<keyword evidence="7" id="KW-0496">Mitochondrion</keyword>
<comment type="caution">
    <text evidence="11">The sequence shown here is derived from an EMBL/GenBank/DDBJ whole genome shotgun (WGS) entry which is preliminary data.</text>
</comment>
<name>A0A8H4B6D1_MUCCL</name>
<dbReference type="PANTHER" id="PTHR45788">
    <property type="entry name" value="SUCCINATE/FUMARATE MITOCHONDRIAL TRANSPORTER-RELATED"/>
    <property type="match status" value="1"/>
</dbReference>
<dbReference type="InterPro" id="IPR018108">
    <property type="entry name" value="MCP_transmembrane"/>
</dbReference>
<comment type="similarity">
    <text evidence="2 10">Belongs to the mitochondrial carrier (TC 2.A.29) family.</text>
</comment>
<comment type="subcellular location">
    <subcellularLocation>
        <location evidence="1">Mitochondrion membrane</location>
        <topology evidence="1">Multi-pass membrane protein</topology>
    </subcellularLocation>
</comment>
<evidence type="ECO:0000256" key="4">
    <source>
        <dbReference type="ARBA" id="ARBA00022692"/>
    </source>
</evidence>
<feature type="repeat" description="Solcar" evidence="9">
    <location>
        <begin position="218"/>
        <end position="302"/>
    </location>
</feature>
<dbReference type="EMBL" id="JAAECE010000012">
    <property type="protein sequence ID" value="KAF1796572.1"/>
    <property type="molecule type" value="Genomic_DNA"/>
</dbReference>
<keyword evidence="6" id="KW-1133">Transmembrane helix</keyword>
<evidence type="ECO:0000256" key="1">
    <source>
        <dbReference type="ARBA" id="ARBA00004225"/>
    </source>
</evidence>
<dbReference type="PANTHER" id="PTHR45788:SF2">
    <property type="entry name" value="SUCCINATE_FUMARATE MITOCHONDRIAL TRANSPORTER"/>
    <property type="match status" value="1"/>
</dbReference>
<keyword evidence="3 10" id="KW-0813">Transport</keyword>
<feature type="repeat" description="Solcar" evidence="9">
    <location>
        <begin position="16"/>
        <end position="103"/>
    </location>
</feature>